<accession>A0A0M8KAC7</accession>
<evidence type="ECO:0000313" key="2">
    <source>
        <dbReference type="Proteomes" id="UP000037784"/>
    </source>
</evidence>
<dbReference type="InParanoid" id="A0A0M8KAC7"/>
<proteinExistence type="predicted"/>
<comment type="caution">
    <text evidence="1">The sequence shown here is derived from an EMBL/GenBank/DDBJ whole genome shotgun (WGS) entry which is preliminary data.</text>
</comment>
<evidence type="ECO:0000313" key="1">
    <source>
        <dbReference type="EMBL" id="GAP64151.1"/>
    </source>
</evidence>
<organism evidence="1 2">
    <name type="scientific">Ardenticatena maritima</name>
    <dbReference type="NCBI Taxonomy" id="872965"/>
    <lineage>
        <taxon>Bacteria</taxon>
        <taxon>Bacillati</taxon>
        <taxon>Chloroflexota</taxon>
        <taxon>Ardenticatenia</taxon>
        <taxon>Ardenticatenales</taxon>
        <taxon>Ardenticatenaceae</taxon>
        <taxon>Ardenticatena</taxon>
    </lineage>
</organism>
<gene>
    <name evidence="1" type="ORF">ARMA_2574</name>
</gene>
<dbReference type="AlphaFoldDB" id="A0A0M8KAC7"/>
<protein>
    <submittedName>
        <fullName evidence="1">Uncharacterized protein</fullName>
    </submittedName>
</protein>
<sequence>MKTETLCVGVPRNAFLVKRAQMNANLFHSSRANCAFVRFLYNALLAHDSVEESAF</sequence>
<reference evidence="2" key="1">
    <citation type="submission" date="2015-08" db="EMBL/GenBank/DDBJ databases">
        <title>Draft Genome Sequence of a Heterotrophic Facultative Anaerobic Bacterium Ardenticatena maritima Strain 110S.</title>
        <authorList>
            <person name="Kawaichi S."/>
            <person name="Yoshida T."/>
            <person name="Sako Y."/>
            <person name="Nakamura R."/>
        </authorList>
    </citation>
    <scope>NUCLEOTIDE SEQUENCE [LARGE SCALE GENOMIC DNA]</scope>
    <source>
        <strain evidence="2">110S</strain>
    </source>
</reference>
<dbReference type="Proteomes" id="UP000037784">
    <property type="component" value="Unassembled WGS sequence"/>
</dbReference>
<keyword evidence="2" id="KW-1185">Reference proteome</keyword>
<name>A0A0M8KAC7_9CHLR</name>
<dbReference type="EMBL" id="BBZA01000226">
    <property type="protein sequence ID" value="GAP64151.1"/>
    <property type="molecule type" value="Genomic_DNA"/>
</dbReference>